<feature type="compositionally biased region" description="Acidic residues" evidence="14">
    <location>
        <begin position="488"/>
        <end position="499"/>
    </location>
</feature>
<name>A0A0L0SY26_ALLM3</name>
<dbReference type="GO" id="GO:0008466">
    <property type="term" value="F:glycogenin glucosyltransferase activity"/>
    <property type="evidence" value="ECO:0007669"/>
    <property type="project" value="UniProtKB-EC"/>
</dbReference>
<reference evidence="17" key="2">
    <citation type="submission" date="2009-11" db="EMBL/GenBank/DDBJ databases">
        <title>The Genome Sequence of Allomyces macrogynus strain ATCC 38327.</title>
        <authorList>
            <consortium name="The Broad Institute Genome Sequencing Platform"/>
            <person name="Russ C."/>
            <person name="Cuomo C."/>
            <person name="Shea T."/>
            <person name="Young S.K."/>
            <person name="Zeng Q."/>
            <person name="Koehrsen M."/>
            <person name="Haas B."/>
            <person name="Borodovsky M."/>
            <person name="Guigo R."/>
            <person name="Alvarado L."/>
            <person name="Berlin A."/>
            <person name="Borenstein D."/>
            <person name="Chen Z."/>
            <person name="Engels R."/>
            <person name="Freedman E."/>
            <person name="Gellesch M."/>
            <person name="Goldberg J."/>
            <person name="Griggs A."/>
            <person name="Gujja S."/>
            <person name="Heiman D."/>
            <person name="Hepburn T."/>
            <person name="Howarth C."/>
            <person name="Jen D."/>
            <person name="Larson L."/>
            <person name="Lewis B."/>
            <person name="Mehta T."/>
            <person name="Park D."/>
            <person name="Pearson M."/>
            <person name="Roberts A."/>
            <person name="Saif S."/>
            <person name="Shenoy N."/>
            <person name="Sisk P."/>
            <person name="Stolte C."/>
            <person name="Sykes S."/>
            <person name="Walk T."/>
            <person name="White J."/>
            <person name="Yandava C."/>
            <person name="Burger G."/>
            <person name="Gray M.W."/>
            <person name="Holland P.W.H."/>
            <person name="King N."/>
            <person name="Lang F.B.F."/>
            <person name="Roger A.J."/>
            <person name="Ruiz-Trillo I."/>
            <person name="Lander E."/>
            <person name="Nusbaum C."/>
        </authorList>
    </citation>
    <scope>NUCLEOTIDE SEQUENCE [LARGE SCALE GENOMIC DNA]</scope>
    <source>
        <strain evidence="17">ATCC 38327</strain>
    </source>
</reference>
<dbReference type="InterPro" id="IPR050587">
    <property type="entry name" value="GNT1/Glycosyltrans_8"/>
</dbReference>
<dbReference type="Pfam" id="PF01501">
    <property type="entry name" value="Glyco_transf_8"/>
    <property type="match status" value="1"/>
</dbReference>
<keyword evidence="15" id="KW-0812">Transmembrane</keyword>
<keyword evidence="3" id="KW-0963">Cytoplasm</keyword>
<proteinExistence type="inferred from homology"/>
<dbReference type="InterPro" id="IPR029044">
    <property type="entry name" value="Nucleotide-diphossugar_trans"/>
</dbReference>
<gene>
    <name evidence="16" type="ORF">AMAG_12365</name>
</gene>
<dbReference type="InterPro" id="IPR002495">
    <property type="entry name" value="Glyco_trans_8"/>
</dbReference>
<evidence type="ECO:0000256" key="4">
    <source>
        <dbReference type="ARBA" id="ARBA00022679"/>
    </source>
</evidence>
<evidence type="ECO:0000256" key="7">
    <source>
        <dbReference type="ARBA" id="ARBA00023180"/>
    </source>
</evidence>
<sequence length="847" mass="92551">MSARRNSSNNTMANDIHTERRAYVTLLTSDDYAEGAFVLAASLRASDTQYPLVMMHTPNISTSIADRLATAFDHVVEVDPIIVDDDRLALLGGRPELRSTFTKLRAWALIQYDRVVFLDADTLVLRNVDDLFDRAELSAAPDAGWPDMFNSGVMVLQPNMATFRALMSHLAAHGSLDGGDQGLLNSFFGQTWRKDPDRRLPFTDNVTPTTSYMCIPALRAYEGSLRIVHFIGAAKPWKCGRHADGSIVNDPTPTTGVVMSDHVIALMQKWWAVYDRLYGKSGKRVRYEDDHDDRLSQASSLGTRPASPVYSVESDSDSDAEAPESLQQKLMRLLFLTKSSPETKISKEDHQHRMVFDAEYRDSDLAKWAMQQYGTRPEEVVVNRVEVMPDDAAPLLGGLRSKLEELANMVVKKPALTINTAATYEPSDDEDMVLTPRPFPRQTQMQAPSMEEVAETRYDWPEDEFDTGFTLSPKLPAISRTASLSGDAADDEEEDDEVDNVTRPPLRLKTSARSSRSVSEHEAEDAPLVDDHQAPLPKSPSTTTSSGNFAELDNDEEAKQMVLEWLLKTQGADAPHDDDEAEIPAVAPAVEGESITKRDQVDEPEEADDELYPMPTLTKAANVEDLESKEAVLDPLANLFKASADLDVVVRGGESSGGLIVHAPRTIDPSLFVDRGVDDALFDVVRDTVGQSSTTTAPAPKLKAGHARRGLLAGALTAPAPTASAGERSLAAPASLDTDEPMALVPLTGKNAHRPKSAATVLPATTPKNARLGALVAAPPDMMVPSKKRRGSGRRRSSIFHPLENPLTGPLILWVVEDPKRKWIAAVLGMISVSATFVWLALPLVAL</sequence>
<protein>
    <recommendedName>
        <fullName evidence="10">glycogenin glucosyltransferase</fullName>
        <ecNumber evidence="10">2.4.1.186</ecNumber>
    </recommendedName>
</protein>
<evidence type="ECO:0000256" key="3">
    <source>
        <dbReference type="ARBA" id="ARBA00022490"/>
    </source>
</evidence>
<dbReference type="CDD" id="cd02537">
    <property type="entry name" value="GT8_Glycogenin"/>
    <property type="match status" value="1"/>
</dbReference>
<dbReference type="FunFam" id="3.90.550.10:FF:000092">
    <property type="entry name" value="Glycogenin 2"/>
    <property type="match status" value="1"/>
</dbReference>
<dbReference type="GO" id="GO:0046872">
    <property type="term" value="F:metal ion binding"/>
    <property type="evidence" value="ECO:0007669"/>
    <property type="project" value="UniProtKB-KW"/>
</dbReference>
<keyword evidence="17" id="KW-1185">Reference proteome</keyword>
<dbReference type="GO" id="GO:0005978">
    <property type="term" value="P:glycogen biosynthetic process"/>
    <property type="evidence" value="ECO:0007669"/>
    <property type="project" value="UniProtKB-KW"/>
</dbReference>
<dbReference type="PANTHER" id="PTHR11183">
    <property type="entry name" value="GLYCOGENIN SUBFAMILY MEMBER"/>
    <property type="match status" value="1"/>
</dbReference>
<keyword evidence="4" id="KW-0808">Transferase</keyword>
<dbReference type="eggNOG" id="KOG1950">
    <property type="taxonomic scope" value="Eukaryota"/>
</dbReference>
<dbReference type="EC" id="2.4.1.186" evidence="10"/>
<comment type="similarity">
    <text evidence="9">Belongs to the glycosyltransferase 8 family. Glycogenin subfamily.</text>
</comment>
<keyword evidence="15" id="KW-0472">Membrane</keyword>
<keyword evidence="15" id="KW-1133">Transmembrane helix</keyword>
<evidence type="ECO:0000256" key="2">
    <source>
        <dbReference type="ARBA" id="ARBA00004496"/>
    </source>
</evidence>
<comment type="catalytic activity">
    <reaction evidence="12">
        <text>L-tyrosyl-[glycogenin] + UDP-alpha-D-glucose = alpha-D-glucosyl-L-tyrosyl-[glycogenin] + UDP + H(+)</text>
        <dbReference type="Rhea" id="RHEA:23360"/>
        <dbReference type="Rhea" id="RHEA-COMP:14604"/>
        <dbReference type="Rhea" id="RHEA-COMP:14605"/>
        <dbReference type="ChEBI" id="CHEBI:15378"/>
        <dbReference type="ChEBI" id="CHEBI:46858"/>
        <dbReference type="ChEBI" id="CHEBI:58223"/>
        <dbReference type="ChEBI" id="CHEBI:58885"/>
        <dbReference type="ChEBI" id="CHEBI:140573"/>
        <dbReference type="EC" id="2.4.1.186"/>
    </reaction>
</comment>
<comment type="catalytic activity">
    <reaction evidence="11">
        <text>[1,4-alpha-D-glucosyl](n)-L-tyrosyl-[glycogenin] + UDP-alpha-D-glucose = [1,4-alpha-D-glucosyl](n+1)-L-tyrosyl-[glycogenin] + UDP + H(+)</text>
        <dbReference type="Rhea" id="RHEA:56560"/>
        <dbReference type="Rhea" id="RHEA-COMP:14606"/>
        <dbReference type="Rhea" id="RHEA-COMP:14607"/>
        <dbReference type="ChEBI" id="CHEBI:15378"/>
        <dbReference type="ChEBI" id="CHEBI:58223"/>
        <dbReference type="ChEBI" id="CHEBI:58885"/>
        <dbReference type="ChEBI" id="CHEBI:140574"/>
        <dbReference type="EC" id="2.4.1.186"/>
    </reaction>
</comment>
<dbReference type="SUPFAM" id="SSF53448">
    <property type="entry name" value="Nucleotide-diphospho-sugar transferases"/>
    <property type="match status" value="1"/>
</dbReference>
<evidence type="ECO:0000256" key="14">
    <source>
        <dbReference type="SAM" id="MobiDB-lite"/>
    </source>
</evidence>
<dbReference type="Gene3D" id="3.90.550.10">
    <property type="entry name" value="Spore Coat Polysaccharide Biosynthesis Protein SpsA, Chain A"/>
    <property type="match status" value="1"/>
</dbReference>
<accession>A0A0L0SY26</accession>
<keyword evidence="5" id="KW-0479">Metal-binding</keyword>
<evidence type="ECO:0000256" key="5">
    <source>
        <dbReference type="ARBA" id="ARBA00022723"/>
    </source>
</evidence>
<dbReference type="STRING" id="578462.A0A0L0SY26"/>
<evidence type="ECO:0000313" key="17">
    <source>
        <dbReference type="Proteomes" id="UP000054350"/>
    </source>
</evidence>
<comment type="cofactor">
    <cofactor evidence="1">
        <name>Mn(2+)</name>
        <dbReference type="ChEBI" id="CHEBI:29035"/>
    </cofactor>
</comment>
<dbReference type="VEuPathDB" id="FungiDB:AMAG_12365"/>
<feature type="transmembrane region" description="Helical" evidence="15">
    <location>
        <begin position="823"/>
        <end position="846"/>
    </location>
</feature>
<keyword evidence="6" id="KW-0320">Glycogen biosynthesis</keyword>
<feature type="region of interest" description="Disordered" evidence="14">
    <location>
        <begin position="289"/>
        <end position="323"/>
    </location>
</feature>
<dbReference type="AlphaFoldDB" id="A0A0L0SY26"/>
<evidence type="ECO:0000256" key="11">
    <source>
        <dbReference type="ARBA" id="ARBA00050886"/>
    </source>
</evidence>
<keyword evidence="7" id="KW-0325">Glycoprotein</keyword>
<evidence type="ECO:0000256" key="9">
    <source>
        <dbReference type="ARBA" id="ARBA00038162"/>
    </source>
</evidence>
<evidence type="ECO:0000256" key="15">
    <source>
        <dbReference type="SAM" id="Phobius"/>
    </source>
</evidence>
<comment type="function">
    <text evidence="13">Self-glucosylating initiator of glycogen synthesis. It catalyzes the formation of a short alpha (1,4)-glucosyl chain covalently attached via a glucose 1-O-tyrosyl linkage to internal tyrosine residues and these chains act as primers for the elongation reaction catalyzed by glycogen synthase.</text>
</comment>
<evidence type="ECO:0000313" key="16">
    <source>
        <dbReference type="EMBL" id="KNE67300.1"/>
    </source>
</evidence>
<evidence type="ECO:0000256" key="10">
    <source>
        <dbReference type="ARBA" id="ARBA00038934"/>
    </source>
</evidence>
<evidence type="ECO:0000256" key="8">
    <source>
        <dbReference type="ARBA" id="ARBA00023211"/>
    </source>
</evidence>
<reference evidence="16 17" key="1">
    <citation type="submission" date="2009-11" db="EMBL/GenBank/DDBJ databases">
        <title>Annotation of Allomyces macrogynus ATCC 38327.</title>
        <authorList>
            <consortium name="The Broad Institute Genome Sequencing Platform"/>
            <person name="Russ C."/>
            <person name="Cuomo C."/>
            <person name="Burger G."/>
            <person name="Gray M.W."/>
            <person name="Holland P.W.H."/>
            <person name="King N."/>
            <person name="Lang F.B.F."/>
            <person name="Roger A.J."/>
            <person name="Ruiz-Trillo I."/>
            <person name="Young S.K."/>
            <person name="Zeng Q."/>
            <person name="Gargeya S."/>
            <person name="Fitzgerald M."/>
            <person name="Haas B."/>
            <person name="Abouelleil A."/>
            <person name="Alvarado L."/>
            <person name="Arachchi H.M."/>
            <person name="Berlin A."/>
            <person name="Chapman S.B."/>
            <person name="Gearin G."/>
            <person name="Goldberg J."/>
            <person name="Griggs A."/>
            <person name="Gujja S."/>
            <person name="Hansen M."/>
            <person name="Heiman D."/>
            <person name="Howarth C."/>
            <person name="Larimer J."/>
            <person name="Lui A."/>
            <person name="MacDonald P.J.P."/>
            <person name="McCowen C."/>
            <person name="Montmayeur A."/>
            <person name="Murphy C."/>
            <person name="Neiman D."/>
            <person name="Pearson M."/>
            <person name="Priest M."/>
            <person name="Roberts A."/>
            <person name="Saif S."/>
            <person name="Shea T."/>
            <person name="Sisk P."/>
            <person name="Stolte C."/>
            <person name="Sykes S."/>
            <person name="Wortman J."/>
            <person name="Nusbaum C."/>
            <person name="Birren B."/>
        </authorList>
    </citation>
    <scope>NUCLEOTIDE SEQUENCE [LARGE SCALE GENOMIC DNA]</scope>
    <source>
        <strain evidence="16 17">ATCC 38327</strain>
    </source>
</reference>
<evidence type="ECO:0000256" key="12">
    <source>
        <dbReference type="ARBA" id="ARBA00052293"/>
    </source>
</evidence>
<dbReference type="Proteomes" id="UP000054350">
    <property type="component" value="Unassembled WGS sequence"/>
</dbReference>
<dbReference type="OrthoDB" id="2014201at2759"/>
<organism evidence="16 17">
    <name type="scientific">Allomyces macrogynus (strain ATCC 38327)</name>
    <name type="common">Allomyces javanicus var. macrogynus</name>
    <dbReference type="NCBI Taxonomy" id="578462"/>
    <lineage>
        <taxon>Eukaryota</taxon>
        <taxon>Fungi</taxon>
        <taxon>Fungi incertae sedis</taxon>
        <taxon>Blastocladiomycota</taxon>
        <taxon>Blastocladiomycetes</taxon>
        <taxon>Blastocladiales</taxon>
        <taxon>Blastocladiaceae</taxon>
        <taxon>Allomyces</taxon>
    </lineage>
</organism>
<feature type="region of interest" description="Disordered" evidence="14">
    <location>
        <begin position="482"/>
        <end position="549"/>
    </location>
</feature>
<comment type="subcellular location">
    <subcellularLocation>
        <location evidence="2">Cytoplasm</location>
    </subcellularLocation>
</comment>
<keyword evidence="8" id="KW-0464">Manganese</keyword>
<evidence type="ECO:0000256" key="1">
    <source>
        <dbReference type="ARBA" id="ARBA00001936"/>
    </source>
</evidence>
<evidence type="ECO:0000256" key="6">
    <source>
        <dbReference type="ARBA" id="ARBA00023056"/>
    </source>
</evidence>
<dbReference type="GO" id="GO:0005737">
    <property type="term" value="C:cytoplasm"/>
    <property type="evidence" value="ECO:0007669"/>
    <property type="project" value="UniProtKB-SubCell"/>
</dbReference>
<evidence type="ECO:0000256" key="13">
    <source>
        <dbReference type="ARBA" id="ARBA00057883"/>
    </source>
</evidence>
<dbReference type="EMBL" id="GG745352">
    <property type="protein sequence ID" value="KNE67300.1"/>
    <property type="molecule type" value="Genomic_DNA"/>
</dbReference>